<evidence type="ECO:0000313" key="2">
    <source>
        <dbReference type="Proteomes" id="UP000427906"/>
    </source>
</evidence>
<proteinExistence type="predicted"/>
<dbReference type="AlphaFoldDB" id="A0A5K7YSS4"/>
<reference evidence="1 2" key="1">
    <citation type="submission" date="2019-11" db="EMBL/GenBank/DDBJ databases">
        <title>Comparative genomics of hydrocarbon-degrading Desulfosarcina strains.</title>
        <authorList>
            <person name="Watanabe M."/>
            <person name="Kojima H."/>
            <person name="Fukui M."/>
        </authorList>
    </citation>
    <scope>NUCLEOTIDE SEQUENCE [LARGE SCALE GENOMIC DNA]</scope>
    <source>
        <strain evidence="1 2">PL12</strain>
    </source>
</reference>
<dbReference type="Proteomes" id="UP000427906">
    <property type="component" value="Chromosome"/>
</dbReference>
<name>A0A5K7YSS4_9BACT</name>
<organism evidence="1 2">
    <name type="scientific">Desulfosarcina alkanivorans</name>
    <dbReference type="NCBI Taxonomy" id="571177"/>
    <lineage>
        <taxon>Bacteria</taxon>
        <taxon>Pseudomonadati</taxon>
        <taxon>Thermodesulfobacteriota</taxon>
        <taxon>Desulfobacteria</taxon>
        <taxon>Desulfobacterales</taxon>
        <taxon>Desulfosarcinaceae</taxon>
        <taxon>Desulfosarcina</taxon>
    </lineage>
</organism>
<dbReference type="InterPro" id="IPR036188">
    <property type="entry name" value="FAD/NAD-bd_sf"/>
</dbReference>
<accession>A0A5K7YSS4</accession>
<dbReference type="EMBL" id="AP021874">
    <property type="protein sequence ID" value="BBO71445.1"/>
    <property type="molecule type" value="Genomic_DNA"/>
</dbReference>
<keyword evidence="2" id="KW-1185">Reference proteome</keyword>
<protein>
    <submittedName>
        <fullName evidence="1">Uncharacterized protein</fullName>
    </submittedName>
</protein>
<sequence>MCALAACQAKKYFYEVTETVARAQHLTGRGIQSPLVSDWAAILDRKNAFTVNIPDITVNGLYEAGIDYHEGTARFIDPDTMERAGHPIWRVWPSAKLALNMAIGASQRMPGGAPPIPVFLPSEIVPQHLSWRE</sequence>
<evidence type="ECO:0000313" key="1">
    <source>
        <dbReference type="EMBL" id="BBO71445.1"/>
    </source>
</evidence>
<dbReference type="Gene3D" id="3.50.50.60">
    <property type="entry name" value="FAD/NAD(P)-binding domain"/>
    <property type="match status" value="1"/>
</dbReference>
<dbReference type="KEGG" id="dalk:DSCA_53750"/>
<gene>
    <name evidence="1" type="ORF">DSCA_53750</name>
</gene>